<reference evidence="1 2" key="1">
    <citation type="journal article" date="2014" name="Genome Announc.">
        <title>Draft Genome Sequence of Cytophaga fermentans JCM 21142T, a Facultative Anaerobe Isolated from Marine Mud.</title>
        <authorList>
            <person name="Starns D."/>
            <person name="Oshima K."/>
            <person name="Suda W."/>
            <person name="Iino T."/>
            <person name="Yuki M."/>
            <person name="Inoue J."/>
            <person name="Kitamura K."/>
            <person name="Iida T."/>
            <person name="Darby A."/>
            <person name="Hattori M."/>
            <person name="Ohkuma M."/>
        </authorList>
    </citation>
    <scope>NUCLEOTIDE SEQUENCE [LARGE SCALE GENOMIC DNA]</scope>
    <source>
        <strain evidence="1 2">JCM 21142</strain>
    </source>
</reference>
<evidence type="ECO:0000313" key="1">
    <source>
        <dbReference type="EMBL" id="GAF03310.1"/>
    </source>
</evidence>
<evidence type="ECO:0000313" key="2">
    <source>
        <dbReference type="Proteomes" id="UP000019402"/>
    </source>
</evidence>
<comment type="caution">
    <text evidence="1">The sequence shown here is derived from an EMBL/GenBank/DDBJ whole genome shotgun (WGS) entry which is preliminary data.</text>
</comment>
<gene>
    <name evidence="1" type="ORF">JCM21142_41978</name>
</gene>
<dbReference type="EMBL" id="BAMD01000021">
    <property type="protein sequence ID" value="GAF03310.1"/>
    <property type="molecule type" value="Genomic_DNA"/>
</dbReference>
<organism evidence="1 2">
    <name type="scientific">Saccharicrinis fermentans DSM 9555 = JCM 21142</name>
    <dbReference type="NCBI Taxonomy" id="869213"/>
    <lineage>
        <taxon>Bacteria</taxon>
        <taxon>Pseudomonadati</taxon>
        <taxon>Bacteroidota</taxon>
        <taxon>Bacteroidia</taxon>
        <taxon>Marinilabiliales</taxon>
        <taxon>Marinilabiliaceae</taxon>
        <taxon>Saccharicrinis</taxon>
    </lineage>
</organism>
<dbReference type="OrthoDB" id="1162179at2"/>
<accession>W7XXT4</accession>
<protein>
    <submittedName>
        <fullName evidence="1">Uncharacterized protein</fullName>
    </submittedName>
</protein>
<dbReference type="RefSeq" id="WP_052343394.1">
    <property type="nucleotide sequence ID" value="NZ_BAMD01000021.1"/>
</dbReference>
<dbReference type="STRING" id="869213.GCA_000517085_04606"/>
<keyword evidence="2" id="KW-1185">Reference proteome</keyword>
<dbReference type="eggNOG" id="COG2318">
    <property type="taxonomic scope" value="Bacteria"/>
</dbReference>
<dbReference type="AlphaFoldDB" id="W7XXT4"/>
<sequence length="88" mass="9815">MIETAKNNLKQLRDLLEKLSNDDYSTRPEVLLGASIGEHYRHVLEFYLLLVSGSNAGVISYDSRKRNNIIAQDTAFACHHSSAVIPKG</sequence>
<name>W7XXT4_9BACT</name>
<proteinExistence type="predicted"/>
<dbReference type="Proteomes" id="UP000019402">
    <property type="component" value="Unassembled WGS sequence"/>
</dbReference>